<dbReference type="InterPro" id="IPR000892">
    <property type="entry name" value="Ribosomal_eS26"/>
</dbReference>
<dbReference type="InterPro" id="IPR038551">
    <property type="entry name" value="Ribosomal_eS26_sf"/>
</dbReference>
<dbReference type="KEGG" id="pcw:110220249"/>
<dbReference type="GO" id="GO:0006412">
    <property type="term" value="P:translation"/>
    <property type="evidence" value="ECO:0007669"/>
    <property type="project" value="InterPro"/>
</dbReference>
<keyword evidence="2 4" id="KW-0689">Ribosomal protein</keyword>
<dbReference type="GO" id="GO:0003729">
    <property type="term" value="F:mRNA binding"/>
    <property type="evidence" value="ECO:0007669"/>
    <property type="project" value="TreeGrafter"/>
</dbReference>
<evidence type="ECO:0000256" key="1">
    <source>
        <dbReference type="ARBA" id="ARBA00008596"/>
    </source>
</evidence>
<reference evidence="7" key="1">
    <citation type="submission" date="2025-08" db="UniProtKB">
        <authorList>
            <consortium name="RefSeq"/>
        </authorList>
    </citation>
    <scope>IDENTIFICATION</scope>
    <source>
        <tissue evidence="7">Spleen</tissue>
    </source>
</reference>
<dbReference type="Proteomes" id="UP000515140">
    <property type="component" value="Unplaced"/>
</dbReference>
<dbReference type="Gene3D" id="3.30.1740.20">
    <property type="entry name" value="Ribosomal protein S26e"/>
    <property type="match status" value="1"/>
</dbReference>
<evidence type="ECO:0000256" key="3">
    <source>
        <dbReference type="ARBA" id="ARBA00023274"/>
    </source>
</evidence>
<dbReference type="GeneID" id="110220249"/>
<dbReference type="GO" id="GO:0003735">
    <property type="term" value="F:structural constituent of ribosome"/>
    <property type="evidence" value="ECO:0007669"/>
    <property type="project" value="InterPro"/>
</dbReference>
<evidence type="ECO:0000256" key="2">
    <source>
        <dbReference type="ARBA" id="ARBA00022980"/>
    </source>
</evidence>
<comment type="similarity">
    <text evidence="1 4">Belongs to the eukaryotic ribosomal protein eS26 family.</text>
</comment>
<accession>A0A6P5LRR9</accession>
<dbReference type="PANTHER" id="PTHR12538">
    <property type="entry name" value="40S RIBOSOMAL PROTEIN S26"/>
    <property type="match status" value="1"/>
</dbReference>
<dbReference type="RefSeq" id="XP_020859878.1">
    <property type="nucleotide sequence ID" value="XM_021004219.1"/>
</dbReference>
<gene>
    <name evidence="7" type="primary">LOC110220249</name>
</gene>
<dbReference type="AlphaFoldDB" id="A0A6P5LRR9"/>
<evidence type="ECO:0000313" key="7">
    <source>
        <dbReference type="RefSeq" id="XP_020859878.1"/>
    </source>
</evidence>
<feature type="region of interest" description="Disordered" evidence="5">
    <location>
        <begin position="105"/>
        <end position="132"/>
    </location>
</feature>
<dbReference type="InParanoid" id="A0A6P5LRR9"/>
<evidence type="ECO:0000256" key="5">
    <source>
        <dbReference type="SAM" id="MobiDB-lite"/>
    </source>
</evidence>
<proteinExistence type="inferred from homology"/>
<organism evidence="6 7">
    <name type="scientific">Phascolarctos cinereus</name>
    <name type="common">Koala</name>
    <dbReference type="NCBI Taxonomy" id="38626"/>
    <lineage>
        <taxon>Eukaryota</taxon>
        <taxon>Metazoa</taxon>
        <taxon>Chordata</taxon>
        <taxon>Craniata</taxon>
        <taxon>Vertebrata</taxon>
        <taxon>Euteleostomi</taxon>
        <taxon>Mammalia</taxon>
        <taxon>Metatheria</taxon>
        <taxon>Diprotodontia</taxon>
        <taxon>Phascolarctidae</taxon>
        <taxon>Phascolarctos</taxon>
    </lineage>
</organism>
<dbReference type="Pfam" id="PF01283">
    <property type="entry name" value="Ribosomal_S26e"/>
    <property type="match status" value="1"/>
</dbReference>
<keyword evidence="3 4" id="KW-0687">Ribonucleoprotein</keyword>
<name>A0A6P5LRR9_PHACI</name>
<protein>
    <recommendedName>
        <fullName evidence="4">40S ribosomal protein S26</fullName>
    </recommendedName>
</protein>
<sequence>MGLWSLGSGDKEGAGIEMTKKRRNNECAKKDGGHVQPIRCTNCTRCVPKDKAIKKFVIHNIMEATAIRDISETSVFDSYVLPKLYVKLHYCVSCVIHSKVVRNRSWEARKDRTPPPSFRPAGAAPRPPPKPM</sequence>
<dbReference type="GO" id="GO:0022627">
    <property type="term" value="C:cytosolic small ribosomal subunit"/>
    <property type="evidence" value="ECO:0007669"/>
    <property type="project" value="TreeGrafter"/>
</dbReference>
<dbReference type="FunFam" id="3.30.1740.20:FF:000001">
    <property type="entry name" value="40S ribosomal protein S26"/>
    <property type="match status" value="1"/>
</dbReference>
<keyword evidence="6" id="KW-1185">Reference proteome</keyword>
<dbReference type="PANTHER" id="PTHR12538:SF7">
    <property type="entry name" value="SMALL RIBOSOMAL SUBUNIT PROTEIN ES26-RELATED"/>
    <property type="match status" value="1"/>
</dbReference>
<evidence type="ECO:0000313" key="6">
    <source>
        <dbReference type="Proteomes" id="UP000515140"/>
    </source>
</evidence>
<evidence type="ECO:0000256" key="4">
    <source>
        <dbReference type="RuleBase" id="RU363128"/>
    </source>
</evidence>